<sequence length="131" mass="14966">MPSSLNKNSSNICESDSKCKQNEYCNDKTQKCIIGCRLDRNCGQNKYCDEDRRMCTSGCYDNRDCDMNEICDINSKMCIFKLSARSPFFDAPVQTSTDFVTPQKRVISLAAFFVLTRLANHENSTDNNEKK</sequence>
<reference evidence="1" key="1">
    <citation type="submission" date="2022-01" db="EMBL/GenBank/DDBJ databases">
        <authorList>
            <person name="King R."/>
        </authorList>
    </citation>
    <scope>NUCLEOTIDE SEQUENCE</scope>
</reference>
<proteinExistence type="predicted"/>
<accession>A0A9N9RK46</accession>
<dbReference type="AlphaFoldDB" id="A0A9N9RK46"/>
<name>A0A9N9RK46_9DIPT</name>
<evidence type="ECO:0000313" key="1">
    <source>
        <dbReference type="EMBL" id="CAG9798458.1"/>
    </source>
</evidence>
<dbReference type="EMBL" id="OU895877">
    <property type="protein sequence ID" value="CAG9798458.1"/>
    <property type="molecule type" value="Genomic_DNA"/>
</dbReference>
<organism evidence="1 2">
    <name type="scientific">Chironomus riparius</name>
    <dbReference type="NCBI Taxonomy" id="315576"/>
    <lineage>
        <taxon>Eukaryota</taxon>
        <taxon>Metazoa</taxon>
        <taxon>Ecdysozoa</taxon>
        <taxon>Arthropoda</taxon>
        <taxon>Hexapoda</taxon>
        <taxon>Insecta</taxon>
        <taxon>Pterygota</taxon>
        <taxon>Neoptera</taxon>
        <taxon>Endopterygota</taxon>
        <taxon>Diptera</taxon>
        <taxon>Nematocera</taxon>
        <taxon>Chironomoidea</taxon>
        <taxon>Chironomidae</taxon>
        <taxon>Chironominae</taxon>
        <taxon>Chironomus</taxon>
    </lineage>
</organism>
<dbReference type="Proteomes" id="UP001153620">
    <property type="component" value="Chromosome 1"/>
</dbReference>
<gene>
    <name evidence="1" type="ORF">CHIRRI_LOCUS1440</name>
</gene>
<evidence type="ECO:0000313" key="2">
    <source>
        <dbReference type="Proteomes" id="UP001153620"/>
    </source>
</evidence>
<reference evidence="1" key="2">
    <citation type="submission" date="2022-10" db="EMBL/GenBank/DDBJ databases">
        <authorList>
            <consortium name="ENA_rothamsted_submissions"/>
            <consortium name="culmorum"/>
            <person name="King R."/>
        </authorList>
    </citation>
    <scope>NUCLEOTIDE SEQUENCE</scope>
</reference>
<dbReference type="OrthoDB" id="7250310at2759"/>
<protein>
    <submittedName>
        <fullName evidence="1">Uncharacterized protein</fullName>
    </submittedName>
</protein>
<keyword evidence="2" id="KW-1185">Reference proteome</keyword>